<organism evidence="7 8">
    <name type="scientific">Zophobas morio</name>
    <dbReference type="NCBI Taxonomy" id="2755281"/>
    <lineage>
        <taxon>Eukaryota</taxon>
        <taxon>Metazoa</taxon>
        <taxon>Ecdysozoa</taxon>
        <taxon>Arthropoda</taxon>
        <taxon>Hexapoda</taxon>
        <taxon>Insecta</taxon>
        <taxon>Pterygota</taxon>
        <taxon>Neoptera</taxon>
        <taxon>Endopterygota</taxon>
        <taxon>Coleoptera</taxon>
        <taxon>Polyphaga</taxon>
        <taxon>Cucujiformia</taxon>
        <taxon>Tenebrionidae</taxon>
        <taxon>Zophobas</taxon>
    </lineage>
</organism>
<keyword evidence="6" id="KW-0472">Membrane</keyword>
<dbReference type="EMBL" id="JALNTZ010000004">
    <property type="protein sequence ID" value="KAJ3656988.1"/>
    <property type="molecule type" value="Genomic_DNA"/>
</dbReference>
<comment type="subcellular location">
    <subcellularLocation>
        <location evidence="1">Membrane</location>
        <topology evidence="1">Single-pass type II membrane protein</topology>
    </subcellularLocation>
</comment>
<evidence type="ECO:0000256" key="6">
    <source>
        <dbReference type="ARBA" id="ARBA00023136"/>
    </source>
</evidence>
<gene>
    <name evidence="7" type="ORF">Zmor_016024</name>
</gene>
<sequence>MYLFKEDIVGMLVNSIASFHIIDDLLCSRGITVRPVLNDNPIEYRAGDSNYMRMWNEKLTEFLEPYLSGTRSENVQNCFHQQYPDSGKVCNVKLTSEFTPCLPPYNFGFDFDNSDKGPCIFLKLNKIFDWVPKYYHKENIPADMPTELAQKIINAELVNQHDKIWVDCRPNNVSDVGNLGDVSYYPQQGFEGKYFPYTNVEGYLSPLVAVHFEKPKRGIPFDIVCKAWAANIQHDRKYNKGLVRFTLHVH</sequence>
<dbReference type="GO" id="GO:0006883">
    <property type="term" value="P:intracellular sodium ion homeostasis"/>
    <property type="evidence" value="ECO:0007669"/>
    <property type="project" value="TreeGrafter"/>
</dbReference>
<reference evidence="7" key="1">
    <citation type="journal article" date="2023" name="G3 (Bethesda)">
        <title>Whole genome assemblies of Zophobas morio and Tenebrio molitor.</title>
        <authorList>
            <person name="Kaur S."/>
            <person name="Stinson S.A."/>
            <person name="diCenzo G.C."/>
        </authorList>
    </citation>
    <scope>NUCLEOTIDE SEQUENCE</scope>
    <source>
        <strain evidence="7">QUZm001</strain>
    </source>
</reference>
<dbReference type="Proteomes" id="UP001168821">
    <property type="component" value="Unassembled WGS sequence"/>
</dbReference>
<proteinExistence type="inferred from homology"/>
<name>A0AA38IKY8_9CUCU</name>
<dbReference type="PANTHER" id="PTHR11523">
    <property type="entry name" value="SODIUM/POTASSIUM-DEPENDENT ATPASE BETA SUBUNIT"/>
    <property type="match status" value="1"/>
</dbReference>
<dbReference type="GO" id="GO:0005890">
    <property type="term" value="C:sodium:potassium-exchanging ATPase complex"/>
    <property type="evidence" value="ECO:0007669"/>
    <property type="project" value="InterPro"/>
</dbReference>
<dbReference type="InterPro" id="IPR038702">
    <property type="entry name" value="Na/K_ATPase_sub_beta_sf"/>
</dbReference>
<dbReference type="PANTHER" id="PTHR11523:SF28">
    <property type="entry name" value="NA_K-ATPASE BETA SUBUNIT ISOFORM 4-RELATED"/>
    <property type="match status" value="1"/>
</dbReference>
<evidence type="ECO:0000313" key="8">
    <source>
        <dbReference type="Proteomes" id="UP001168821"/>
    </source>
</evidence>
<evidence type="ECO:0000256" key="2">
    <source>
        <dbReference type="ARBA" id="ARBA00005876"/>
    </source>
</evidence>
<dbReference type="InterPro" id="IPR000402">
    <property type="entry name" value="Na/K_ATPase_sub_beta"/>
</dbReference>
<evidence type="ECO:0000313" key="7">
    <source>
        <dbReference type="EMBL" id="KAJ3656988.1"/>
    </source>
</evidence>
<evidence type="ECO:0000256" key="4">
    <source>
        <dbReference type="ARBA" id="ARBA00022968"/>
    </source>
</evidence>
<evidence type="ECO:0008006" key="9">
    <source>
        <dbReference type="Google" id="ProtNLM"/>
    </source>
</evidence>
<keyword evidence="4" id="KW-0735">Signal-anchor</keyword>
<dbReference type="GO" id="GO:0001671">
    <property type="term" value="F:ATPase activator activity"/>
    <property type="evidence" value="ECO:0007669"/>
    <property type="project" value="TreeGrafter"/>
</dbReference>
<dbReference type="Pfam" id="PF00287">
    <property type="entry name" value="Na_K-ATPase"/>
    <property type="match status" value="1"/>
</dbReference>
<dbReference type="GO" id="GO:0036376">
    <property type="term" value="P:sodium ion export across plasma membrane"/>
    <property type="evidence" value="ECO:0007669"/>
    <property type="project" value="TreeGrafter"/>
</dbReference>
<comment type="similarity">
    <text evidence="2">Belongs to the X(+)/potassium ATPases subunit beta family.</text>
</comment>
<dbReference type="AlphaFoldDB" id="A0AA38IKY8"/>
<evidence type="ECO:0000256" key="3">
    <source>
        <dbReference type="ARBA" id="ARBA00022692"/>
    </source>
</evidence>
<keyword evidence="3" id="KW-0812">Transmembrane</keyword>
<protein>
    <recommendedName>
        <fullName evidence="9">Sodium/potassium-transporting ATPase subunit beta-2</fullName>
    </recommendedName>
</protein>
<evidence type="ECO:0000256" key="1">
    <source>
        <dbReference type="ARBA" id="ARBA00004606"/>
    </source>
</evidence>
<keyword evidence="5" id="KW-1133">Transmembrane helix</keyword>
<dbReference type="GO" id="GO:1990573">
    <property type="term" value="P:potassium ion import across plasma membrane"/>
    <property type="evidence" value="ECO:0007669"/>
    <property type="project" value="TreeGrafter"/>
</dbReference>
<accession>A0AA38IKY8</accession>
<evidence type="ECO:0000256" key="5">
    <source>
        <dbReference type="ARBA" id="ARBA00022989"/>
    </source>
</evidence>
<dbReference type="GO" id="GO:0030007">
    <property type="term" value="P:intracellular potassium ion homeostasis"/>
    <property type="evidence" value="ECO:0007669"/>
    <property type="project" value="TreeGrafter"/>
</dbReference>
<keyword evidence="8" id="KW-1185">Reference proteome</keyword>
<dbReference type="Gene3D" id="2.60.40.1660">
    <property type="entry name" value="Na, k-atpase alpha subunit"/>
    <property type="match status" value="1"/>
</dbReference>
<comment type="caution">
    <text evidence="7">The sequence shown here is derived from an EMBL/GenBank/DDBJ whole genome shotgun (WGS) entry which is preliminary data.</text>
</comment>